<dbReference type="EMBL" id="CAXAMM010000002">
    <property type="protein sequence ID" value="CAK8985334.1"/>
    <property type="molecule type" value="Genomic_DNA"/>
</dbReference>
<keyword evidence="1" id="KW-0812">Transmembrane</keyword>
<comment type="caution">
    <text evidence="3">The sequence shown here is derived from an EMBL/GenBank/DDBJ whole genome shotgun (WGS) entry which is preliminary data.</text>
</comment>
<dbReference type="Proteomes" id="UP001642464">
    <property type="component" value="Unassembled WGS sequence"/>
</dbReference>
<keyword evidence="1" id="KW-1133">Transmembrane helix</keyword>
<evidence type="ECO:0000256" key="1">
    <source>
        <dbReference type="SAM" id="Phobius"/>
    </source>
</evidence>
<protein>
    <submittedName>
        <fullName evidence="3">Uncharacterized protein</fullName>
    </submittedName>
</protein>
<reference evidence="3 4" key="1">
    <citation type="submission" date="2024-02" db="EMBL/GenBank/DDBJ databases">
        <authorList>
            <person name="Chen Y."/>
            <person name="Shah S."/>
            <person name="Dougan E. K."/>
            <person name="Thang M."/>
            <person name="Chan C."/>
        </authorList>
    </citation>
    <scope>NUCLEOTIDE SEQUENCE [LARGE SCALE GENOMIC DNA]</scope>
</reference>
<proteinExistence type="predicted"/>
<evidence type="ECO:0000313" key="4">
    <source>
        <dbReference type="Proteomes" id="UP001642464"/>
    </source>
</evidence>
<keyword evidence="1" id="KW-0472">Membrane</keyword>
<keyword evidence="4" id="KW-1185">Reference proteome</keyword>
<sequence>MRCVLPLGLLALGASMDVGEKNLATAKRDLELGEGEAWKTATPAEAQDLMAKEAALYAPKIKCAFTPSSPIGFEAAGKSQEECGEMFGKAFAPISTHKNWKCDWGIAEGSEGKMVIAWCPFKYTIVSTGEVISSTTMLRYEFDDAGLIIGYYQEFDTSKFAKINALVLSTAFSNPIGATLLLAFGSAVFVASGVRAMRRQSEPLLDGYAGLA</sequence>
<name>A0ABP0H531_9DINO</name>
<feature type="chain" id="PRO_5046726799" evidence="2">
    <location>
        <begin position="16"/>
        <end position="212"/>
    </location>
</feature>
<feature type="transmembrane region" description="Helical" evidence="1">
    <location>
        <begin position="176"/>
        <end position="194"/>
    </location>
</feature>
<evidence type="ECO:0000313" key="3">
    <source>
        <dbReference type="EMBL" id="CAK8985334.1"/>
    </source>
</evidence>
<evidence type="ECO:0000256" key="2">
    <source>
        <dbReference type="SAM" id="SignalP"/>
    </source>
</evidence>
<dbReference type="Gene3D" id="3.10.450.50">
    <property type="match status" value="1"/>
</dbReference>
<gene>
    <name evidence="3" type="ORF">SCF082_LOCUS100</name>
</gene>
<organism evidence="3 4">
    <name type="scientific">Durusdinium trenchii</name>
    <dbReference type="NCBI Taxonomy" id="1381693"/>
    <lineage>
        <taxon>Eukaryota</taxon>
        <taxon>Sar</taxon>
        <taxon>Alveolata</taxon>
        <taxon>Dinophyceae</taxon>
        <taxon>Suessiales</taxon>
        <taxon>Symbiodiniaceae</taxon>
        <taxon>Durusdinium</taxon>
    </lineage>
</organism>
<keyword evidence="2" id="KW-0732">Signal</keyword>
<feature type="signal peptide" evidence="2">
    <location>
        <begin position="1"/>
        <end position="15"/>
    </location>
</feature>
<accession>A0ABP0H531</accession>